<keyword evidence="2" id="KW-1185">Reference proteome</keyword>
<dbReference type="EMBL" id="JAMKOV010000003">
    <property type="protein sequence ID" value="KAI8041549.1"/>
    <property type="molecule type" value="Genomic_DNA"/>
</dbReference>
<reference evidence="1" key="1">
    <citation type="journal article" date="2023" name="Genome Biol. Evol.">
        <title>Long-read-based Genome Assembly of Drosophila gunungcola Reveals Fewer Chemosensory Genes in Flower-breeding Species.</title>
        <authorList>
            <person name="Negi A."/>
            <person name="Liao B.Y."/>
            <person name="Yeh S.D."/>
        </authorList>
    </citation>
    <scope>NUCLEOTIDE SEQUENCE</scope>
    <source>
        <strain evidence="1">Sukarami</strain>
    </source>
</reference>
<organism evidence="1 2">
    <name type="scientific">Drosophila gunungcola</name>
    <name type="common">fruit fly</name>
    <dbReference type="NCBI Taxonomy" id="103775"/>
    <lineage>
        <taxon>Eukaryota</taxon>
        <taxon>Metazoa</taxon>
        <taxon>Ecdysozoa</taxon>
        <taxon>Arthropoda</taxon>
        <taxon>Hexapoda</taxon>
        <taxon>Insecta</taxon>
        <taxon>Pterygota</taxon>
        <taxon>Neoptera</taxon>
        <taxon>Endopterygota</taxon>
        <taxon>Diptera</taxon>
        <taxon>Brachycera</taxon>
        <taxon>Muscomorpha</taxon>
        <taxon>Ephydroidea</taxon>
        <taxon>Drosophilidae</taxon>
        <taxon>Drosophila</taxon>
        <taxon>Sophophora</taxon>
    </lineage>
</organism>
<sequence length="60" mass="6891">MRIVLMILSFLKLPDSPAQIERPHLEQLLLGQVEIKDIEILDKVNLLGSFWNRHGANVDL</sequence>
<evidence type="ECO:0000313" key="2">
    <source>
        <dbReference type="Proteomes" id="UP001059596"/>
    </source>
</evidence>
<gene>
    <name evidence="1" type="ORF">M5D96_005814</name>
</gene>
<accession>A0A9P9YRW9</accession>
<dbReference type="AlphaFoldDB" id="A0A9P9YRW9"/>
<name>A0A9P9YRW9_9MUSC</name>
<protein>
    <submittedName>
        <fullName evidence="1">Uncharacterized protein</fullName>
    </submittedName>
</protein>
<dbReference type="Proteomes" id="UP001059596">
    <property type="component" value="Unassembled WGS sequence"/>
</dbReference>
<proteinExistence type="predicted"/>
<evidence type="ECO:0000313" key="1">
    <source>
        <dbReference type="EMBL" id="KAI8041549.1"/>
    </source>
</evidence>
<comment type="caution">
    <text evidence="1">The sequence shown here is derived from an EMBL/GenBank/DDBJ whole genome shotgun (WGS) entry which is preliminary data.</text>
</comment>